<feature type="repeat" description="WD" evidence="2">
    <location>
        <begin position="113"/>
        <end position="135"/>
    </location>
</feature>
<dbReference type="SUPFAM" id="SSF50978">
    <property type="entry name" value="WD40 repeat-like"/>
    <property type="match status" value="1"/>
</dbReference>
<dbReference type="InterPro" id="IPR001680">
    <property type="entry name" value="WD40_rpt"/>
</dbReference>
<dbReference type="Proteomes" id="UP001165121">
    <property type="component" value="Unassembled WGS sequence"/>
</dbReference>
<keyword evidence="3" id="KW-0472">Membrane</keyword>
<dbReference type="PANTHER" id="PTHR36234:SF5">
    <property type="entry name" value="LYSYL ENDOPEPTIDASE"/>
    <property type="match status" value="1"/>
</dbReference>
<dbReference type="InterPro" id="IPR036322">
    <property type="entry name" value="WD40_repeat_dom_sf"/>
</dbReference>
<name>A0A9W7CQ69_9STRA</name>
<dbReference type="Pfam" id="PF00400">
    <property type="entry name" value="WD40"/>
    <property type="match status" value="2"/>
</dbReference>
<dbReference type="InterPro" id="IPR009003">
    <property type="entry name" value="Peptidase_S1_PA"/>
</dbReference>
<evidence type="ECO:0000256" key="3">
    <source>
        <dbReference type="SAM" id="Phobius"/>
    </source>
</evidence>
<reference evidence="4" key="1">
    <citation type="submission" date="2023-04" db="EMBL/GenBank/DDBJ databases">
        <title>Phytophthora fragariaefolia NBRC 109709.</title>
        <authorList>
            <person name="Ichikawa N."/>
            <person name="Sato H."/>
            <person name="Tonouchi N."/>
        </authorList>
    </citation>
    <scope>NUCLEOTIDE SEQUENCE</scope>
    <source>
        <strain evidence="4">NBRC 109709</strain>
    </source>
</reference>
<dbReference type="Gene3D" id="2.40.10.10">
    <property type="entry name" value="Trypsin-like serine proteases"/>
    <property type="match status" value="2"/>
</dbReference>
<gene>
    <name evidence="4" type="ORF">Pfra01_001109000</name>
</gene>
<comment type="caution">
    <text evidence="4">The sequence shown here is derived from an EMBL/GenBank/DDBJ whole genome shotgun (WGS) entry which is preliminary data.</text>
</comment>
<feature type="transmembrane region" description="Helical" evidence="3">
    <location>
        <begin position="455"/>
        <end position="475"/>
    </location>
</feature>
<keyword evidence="3" id="KW-1133">Transmembrane helix</keyword>
<keyword evidence="5" id="KW-1185">Reference proteome</keyword>
<feature type="transmembrane region" description="Helical" evidence="3">
    <location>
        <begin position="413"/>
        <end position="435"/>
    </location>
</feature>
<dbReference type="SMART" id="SM00320">
    <property type="entry name" value="WD40"/>
    <property type="match status" value="4"/>
</dbReference>
<keyword evidence="1" id="KW-0843">Virulence</keyword>
<keyword evidence="3" id="KW-0812">Transmembrane</keyword>
<accession>A0A9W7CQ69</accession>
<dbReference type="Pfam" id="PF13365">
    <property type="entry name" value="Trypsin_2"/>
    <property type="match status" value="1"/>
</dbReference>
<dbReference type="InterPro" id="IPR043504">
    <property type="entry name" value="Peptidase_S1_PA_chymotrypsin"/>
</dbReference>
<evidence type="ECO:0000256" key="1">
    <source>
        <dbReference type="ARBA" id="ARBA00023026"/>
    </source>
</evidence>
<dbReference type="OrthoDB" id="2013972at2759"/>
<sequence>MQVKYPIMGLSYARGLFAICGGGGSLKSGIKNTVTDPTGFSKEMTADTGLELASGVAFSHDGQLLAVSVSAGCWVYAVDVARKTLTLLLKFRSDFHEDESSQSCARFVGNSTILTGGEDGVVRVWKLSRDPSKLEKSVGSAKALQVEDRDPHDKVVTDEQPTLGDCVIDGANVVTLTREYRGHSKRIRDIDVDLSHRNLVATSAEDQSCHLWRLTEVTPICKFSKDDALDIASQRLPTKPVLGPRKHLFRCVRFANSGRRLYTVLTPARGDSVLIKWKPETIAQENEEQWSWVVEEAAIAGDKPVASLCVNQDDRFVCTAAVTGEIKVFLASTLQQYKKTSTEQHTFAITGMSFAPPADKQAPVFHVVSGGADKNLLRHDVPLEGGIVKSGMEIVLSGVKSAVGATVGLGLNLWMAATLLFILLLFIHAKTAMLLDGPLTGFNDLASLSLDSSDGLVTIAALLGSTVITWLFVAHSSVTNRFFWNALLCLLSGIVAFLVAISAELQVNWQTGDASVDELLAKAITVKSSSSDVTTTPIPGTAVVLQYLPPKQGCSVSSTSTMKLDSIGFSYSDDSQVENEERDICGAIDTMENVVCFSSGNTEDKTMMDKAKAVMRTQRTRDDKAIVTCTAWLWGNQGHIISNNHCFSSQEMVDAAKFEFDVQTTSCNEDGTFATCPVGKTLDGKANVKFIKSDANLDYSVLQITNDAASYVTTYGYLQIRSTAPTKEEHIYIPQQPKGGAKKIAKTDNDADTNAATVLNLAYSVAVEGVTYNHLLAYSADTEEGSSGSPVISRKDNAVVGLHRIGECDNAATPSDQLANTLKSIISGNDGIKTA</sequence>
<dbReference type="SUPFAM" id="SSF50494">
    <property type="entry name" value="Trypsin-like serine proteases"/>
    <property type="match status" value="1"/>
</dbReference>
<proteinExistence type="predicted"/>
<dbReference type="PANTHER" id="PTHR36234">
    <property type="entry name" value="LYSYL ENDOPEPTIDASE"/>
    <property type="match status" value="1"/>
</dbReference>
<dbReference type="InterPro" id="IPR015943">
    <property type="entry name" value="WD40/YVTN_repeat-like_dom_sf"/>
</dbReference>
<dbReference type="EMBL" id="BSXT01001088">
    <property type="protein sequence ID" value="GMF38442.1"/>
    <property type="molecule type" value="Genomic_DNA"/>
</dbReference>
<organism evidence="4 5">
    <name type="scientific">Phytophthora fragariaefolia</name>
    <dbReference type="NCBI Taxonomy" id="1490495"/>
    <lineage>
        <taxon>Eukaryota</taxon>
        <taxon>Sar</taxon>
        <taxon>Stramenopiles</taxon>
        <taxon>Oomycota</taxon>
        <taxon>Peronosporomycetes</taxon>
        <taxon>Peronosporales</taxon>
        <taxon>Peronosporaceae</taxon>
        <taxon>Phytophthora</taxon>
    </lineage>
</organism>
<dbReference type="Gene3D" id="2.130.10.10">
    <property type="entry name" value="YVTN repeat-like/Quinoprotein amine dehydrogenase"/>
    <property type="match status" value="1"/>
</dbReference>
<protein>
    <submittedName>
        <fullName evidence="4">Unnamed protein product</fullName>
    </submittedName>
</protein>
<evidence type="ECO:0000313" key="5">
    <source>
        <dbReference type="Proteomes" id="UP001165121"/>
    </source>
</evidence>
<evidence type="ECO:0000313" key="4">
    <source>
        <dbReference type="EMBL" id="GMF38442.1"/>
    </source>
</evidence>
<dbReference type="PROSITE" id="PS50082">
    <property type="entry name" value="WD_REPEATS_2"/>
    <property type="match status" value="1"/>
</dbReference>
<evidence type="ECO:0000256" key="2">
    <source>
        <dbReference type="PROSITE-ProRule" id="PRU00221"/>
    </source>
</evidence>
<feature type="transmembrane region" description="Helical" evidence="3">
    <location>
        <begin position="482"/>
        <end position="501"/>
    </location>
</feature>
<dbReference type="AlphaFoldDB" id="A0A9W7CQ69"/>
<keyword evidence="2" id="KW-0853">WD repeat</keyword>